<name>A0AAJ6YJR2_9HYME</name>
<organism evidence="2 3">
    <name type="scientific">Ceratosolen solmsi marchali</name>
    <dbReference type="NCBI Taxonomy" id="326594"/>
    <lineage>
        <taxon>Eukaryota</taxon>
        <taxon>Metazoa</taxon>
        <taxon>Ecdysozoa</taxon>
        <taxon>Arthropoda</taxon>
        <taxon>Hexapoda</taxon>
        <taxon>Insecta</taxon>
        <taxon>Pterygota</taxon>
        <taxon>Neoptera</taxon>
        <taxon>Endopterygota</taxon>
        <taxon>Hymenoptera</taxon>
        <taxon>Apocrita</taxon>
        <taxon>Proctotrupomorpha</taxon>
        <taxon>Chalcidoidea</taxon>
        <taxon>Agaonidae</taxon>
        <taxon>Agaoninae</taxon>
        <taxon>Ceratosolen</taxon>
    </lineage>
</organism>
<accession>A0AAJ6YJR2</accession>
<gene>
    <name evidence="3" type="primary">LOC105363330</name>
</gene>
<dbReference type="InterPro" id="IPR006631">
    <property type="entry name" value="DM4_12"/>
</dbReference>
<feature type="chain" id="PRO_5042544304" evidence="1">
    <location>
        <begin position="23"/>
        <end position="218"/>
    </location>
</feature>
<dbReference type="SMART" id="SM00718">
    <property type="entry name" value="DM4_12"/>
    <property type="match status" value="1"/>
</dbReference>
<dbReference type="Pfam" id="PF07841">
    <property type="entry name" value="DM4_12"/>
    <property type="match status" value="1"/>
</dbReference>
<dbReference type="PANTHER" id="PTHR21398:SF21">
    <property type="entry name" value="AGAP004005-PA"/>
    <property type="match status" value="1"/>
</dbReference>
<evidence type="ECO:0000313" key="2">
    <source>
        <dbReference type="Proteomes" id="UP000695007"/>
    </source>
</evidence>
<sequence length="218" mass="24291">MQLVGAFNTGYWLMSFFVMVTGESVAAEPKHLVYPPVTDLGPNKVQLVLGLGIPMEIDANTIMGYVIKYSYRLPSNASYLTEPYVRLQRTAAKDVLSRETAKNRDQSGSPLSHGVNSIGRYVIYKIVESVIDSNFQSGKSCLLRAICEAATTPLNVDDGLFAQLTHVFLTPSSTADQEAIDQEYLAAEYIGRRRRPNECSRAFSECDSNFLDYFSKIY</sequence>
<dbReference type="RefSeq" id="XP_011499300.1">
    <property type="nucleotide sequence ID" value="XM_011500998.1"/>
</dbReference>
<dbReference type="PANTHER" id="PTHR21398">
    <property type="entry name" value="AGAP007094-PA"/>
    <property type="match status" value="1"/>
</dbReference>
<dbReference type="Proteomes" id="UP000695007">
    <property type="component" value="Unplaced"/>
</dbReference>
<reference evidence="3" key="1">
    <citation type="submission" date="2025-08" db="UniProtKB">
        <authorList>
            <consortium name="RefSeq"/>
        </authorList>
    </citation>
    <scope>IDENTIFICATION</scope>
</reference>
<dbReference type="GeneID" id="105363330"/>
<dbReference type="AlphaFoldDB" id="A0AAJ6YJR2"/>
<keyword evidence="2" id="KW-1185">Reference proteome</keyword>
<evidence type="ECO:0000313" key="3">
    <source>
        <dbReference type="RefSeq" id="XP_011499300.1"/>
    </source>
</evidence>
<proteinExistence type="predicted"/>
<protein>
    <submittedName>
        <fullName evidence="3">Uncharacterized protein LOC105363330</fullName>
    </submittedName>
</protein>
<feature type="signal peptide" evidence="1">
    <location>
        <begin position="1"/>
        <end position="22"/>
    </location>
</feature>
<dbReference type="KEGG" id="csol:105363330"/>
<keyword evidence="1" id="KW-0732">Signal</keyword>
<evidence type="ECO:0000256" key="1">
    <source>
        <dbReference type="SAM" id="SignalP"/>
    </source>
</evidence>